<evidence type="ECO:0000313" key="1">
    <source>
        <dbReference type="EMBL" id="ETW33183.1"/>
    </source>
</evidence>
<reference evidence="1 2" key="1">
    <citation type="submission" date="2013-02" db="EMBL/GenBank/DDBJ databases">
        <title>The Genome Annotation of Plasmodium falciparum Tanzania (2000708).</title>
        <authorList>
            <consortium name="The Broad Institute Genome Sequencing Platform"/>
            <consortium name="The Broad Institute Genome Sequencing Center for Infectious Disease"/>
            <person name="Neafsey D."/>
            <person name="Hoffman S."/>
            <person name="Volkman S."/>
            <person name="Rosenthal P."/>
            <person name="Walker B."/>
            <person name="Young S.K."/>
            <person name="Zeng Q."/>
            <person name="Gargeya S."/>
            <person name="Fitzgerald M."/>
            <person name="Haas B."/>
            <person name="Abouelleil A."/>
            <person name="Allen A.W."/>
            <person name="Alvarado L."/>
            <person name="Arachchi H.M."/>
            <person name="Berlin A.M."/>
            <person name="Chapman S.B."/>
            <person name="Gainer-Dewar J."/>
            <person name="Goldberg J."/>
            <person name="Griggs A."/>
            <person name="Gujja S."/>
            <person name="Hansen M."/>
            <person name="Howarth C."/>
            <person name="Imamovic A."/>
            <person name="Ireland A."/>
            <person name="Larimer J."/>
            <person name="McCowan C."/>
            <person name="Murphy C."/>
            <person name="Pearson M."/>
            <person name="Poon T.W."/>
            <person name="Priest M."/>
            <person name="Roberts A."/>
            <person name="Saif S."/>
            <person name="Shea T."/>
            <person name="Sisk P."/>
            <person name="Sykes S."/>
            <person name="Wortman J."/>
            <person name="Nusbaum C."/>
            <person name="Birren B."/>
        </authorList>
    </citation>
    <scope>NUCLEOTIDE SEQUENCE [LARGE SCALE GENOMIC DNA]</scope>
    <source>
        <strain evidence="2">Tanzania (2000708)</strain>
    </source>
</reference>
<protein>
    <submittedName>
        <fullName evidence="1">Uncharacterized protein</fullName>
    </submittedName>
</protein>
<gene>
    <name evidence="1" type="ORF">PFTANZ_06101</name>
</gene>
<accession>A0A024VXY3</accession>
<proteinExistence type="predicted"/>
<sequence>MVLPNLLLRKKPHQNPGGKKMVLISGKGWLLEI</sequence>
<dbReference type="EMBL" id="KI926829">
    <property type="protein sequence ID" value="ETW33183.1"/>
    <property type="molecule type" value="Genomic_DNA"/>
</dbReference>
<dbReference type="Proteomes" id="UP000030708">
    <property type="component" value="Unassembled WGS sequence"/>
</dbReference>
<reference evidence="1 2" key="2">
    <citation type="submission" date="2013-02" db="EMBL/GenBank/DDBJ databases">
        <title>The Genome Sequence of Plasmodium falciparum Tanzania (2000708).</title>
        <authorList>
            <consortium name="The Broad Institute Genome Sequencing Platform"/>
            <consortium name="The Broad Institute Genome Sequencing Center for Infectious Disease"/>
            <person name="Neafsey D."/>
            <person name="Cheeseman I."/>
            <person name="Volkman S."/>
            <person name="Adams J."/>
            <person name="Walker B."/>
            <person name="Young S.K."/>
            <person name="Zeng Q."/>
            <person name="Gargeya S."/>
            <person name="Fitzgerald M."/>
            <person name="Haas B."/>
            <person name="Abouelleil A."/>
            <person name="Alvarado L."/>
            <person name="Arachchi H.M."/>
            <person name="Berlin A.M."/>
            <person name="Chapman S.B."/>
            <person name="Dewar J."/>
            <person name="Goldberg J."/>
            <person name="Griggs A."/>
            <person name="Gujja S."/>
            <person name="Hansen M."/>
            <person name="Howarth C."/>
            <person name="Imamovic A."/>
            <person name="Larimer J."/>
            <person name="McCowan C."/>
            <person name="Murphy C."/>
            <person name="Neiman D."/>
            <person name="Pearson M."/>
            <person name="Priest M."/>
            <person name="Roberts A."/>
            <person name="Saif S."/>
            <person name="Shea T."/>
            <person name="Sisk P."/>
            <person name="Sykes S."/>
            <person name="Wortman J."/>
            <person name="Nusbaum C."/>
            <person name="Birren B."/>
        </authorList>
    </citation>
    <scope>NUCLEOTIDE SEQUENCE [LARGE SCALE GENOMIC DNA]</scope>
    <source>
        <strain evidence="2">Tanzania (2000708)</strain>
    </source>
</reference>
<name>A0A024VXY3_PLAFA</name>
<organism evidence="1 2">
    <name type="scientific">Plasmodium falciparum Tanzania</name>
    <name type="common">2000708</name>
    <dbReference type="NCBI Taxonomy" id="1036725"/>
    <lineage>
        <taxon>Eukaryota</taxon>
        <taxon>Sar</taxon>
        <taxon>Alveolata</taxon>
        <taxon>Apicomplexa</taxon>
        <taxon>Aconoidasida</taxon>
        <taxon>Haemosporida</taxon>
        <taxon>Plasmodiidae</taxon>
        <taxon>Plasmodium</taxon>
        <taxon>Plasmodium (Laverania)</taxon>
    </lineage>
</organism>
<evidence type="ECO:0000313" key="2">
    <source>
        <dbReference type="Proteomes" id="UP000030708"/>
    </source>
</evidence>
<dbReference type="AlphaFoldDB" id="A0A024VXY3"/>